<dbReference type="InterPro" id="IPR003313">
    <property type="entry name" value="AraC-bd"/>
</dbReference>
<comment type="caution">
    <text evidence="5">The sequence shown here is derived from an EMBL/GenBank/DDBJ whole genome shotgun (WGS) entry which is preliminary data.</text>
</comment>
<dbReference type="SUPFAM" id="SSF51215">
    <property type="entry name" value="Regulatory protein AraC"/>
    <property type="match status" value="1"/>
</dbReference>
<gene>
    <name evidence="5" type="ORF">H0486_05635</name>
</gene>
<evidence type="ECO:0000256" key="1">
    <source>
        <dbReference type="ARBA" id="ARBA00023015"/>
    </source>
</evidence>
<dbReference type="PANTHER" id="PTHR43280:SF2">
    <property type="entry name" value="HTH-TYPE TRANSCRIPTIONAL REGULATOR EXSA"/>
    <property type="match status" value="1"/>
</dbReference>
<evidence type="ECO:0000313" key="5">
    <source>
        <dbReference type="EMBL" id="MBB2182355.1"/>
    </source>
</evidence>
<dbReference type="Pfam" id="PF02311">
    <property type="entry name" value="AraC_binding"/>
    <property type="match status" value="1"/>
</dbReference>
<dbReference type="PROSITE" id="PS01124">
    <property type="entry name" value="HTH_ARAC_FAMILY_2"/>
    <property type="match status" value="1"/>
</dbReference>
<dbReference type="InterPro" id="IPR018060">
    <property type="entry name" value="HTH_AraC"/>
</dbReference>
<feature type="domain" description="HTH araC/xylS-type" evidence="4">
    <location>
        <begin position="176"/>
        <end position="274"/>
    </location>
</feature>
<dbReference type="SMART" id="SM00342">
    <property type="entry name" value="HTH_ARAC"/>
    <property type="match status" value="1"/>
</dbReference>
<dbReference type="InterPro" id="IPR014710">
    <property type="entry name" value="RmlC-like_jellyroll"/>
</dbReference>
<keyword evidence="6" id="KW-1185">Reference proteome</keyword>
<proteinExistence type="predicted"/>
<protein>
    <submittedName>
        <fullName evidence="5">AraC family transcriptional regulator</fullName>
    </submittedName>
</protein>
<sequence length="274" mass="32220">MHDINLYEKKIINDEEFPVQMFQNQIRKPGVYFTPHWHEHIEIHYFMEGRGVIKCNQKPFEVKEGSLVIINSSELHEGISYTKVCDSLVLIFEMDAFSKETANFNAIFQTIITDDSVINELLQSMYREDMEKQLGYKMALRGKIYELITYLLRNYVVENLSNRENSKRIQNLTRLNTVLQYIENNYTDPITIGTLAELIHLSEYRFCHLFKESIGQSPLSYINEVRLKKAHHLLEQKEMTIAEVAATVGFQDYNNFGRLFRKMYGYAPSKTWSS</sequence>
<dbReference type="EMBL" id="JACEGA010000001">
    <property type="protein sequence ID" value="MBB2182355.1"/>
    <property type="molecule type" value="Genomic_DNA"/>
</dbReference>
<organism evidence="5 6">
    <name type="scientific">Variimorphobacter saccharofermentans</name>
    <dbReference type="NCBI Taxonomy" id="2755051"/>
    <lineage>
        <taxon>Bacteria</taxon>
        <taxon>Bacillati</taxon>
        <taxon>Bacillota</taxon>
        <taxon>Clostridia</taxon>
        <taxon>Lachnospirales</taxon>
        <taxon>Lachnospiraceae</taxon>
        <taxon>Variimorphobacter</taxon>
    </lineage>
</organism>
<dbReference type="GO" id="GO:0043565">
    <property type="term" value="F:sequence-specific DNA binding"/>
    <property type="evidence" value="ECO:0007669"/>
    <property type="project" value="InterPro"/>
</dbReference>
<dbReference type="InterPro" id="IPR037923">
    <property type="entry name" value="HTH-like"/>
</dbReference>
<dbReference type="SUPFAM" id="SSF46689">
    <property type="entry name" value="Homeodomain-like"/>
    <property type="match status" value="2"/>
</dbReference>
<dbReference type="InterPro" id="IPR009057">
    <property type="entry name" value="Homeodomain-like_sf"/>
</dbReference>
<dbReference type="PROSITE" id="PS00041">
    <property type="entry name" value="HTH_ARAC_FAMILY_1"/>
    <property type="match status" value="1"/>
</dbReference>
<evidence type="ECO:0000259" key="4">
    <source>
        <dbReference type="PROSITE" id="PS01124"/>
    </source>
</evidence>
<dbReference type="GO" id="GO:0003700">
    <property type="term" value="F:DNA-binding transcription factor activity"/>
    <property type="evidence" value="ECO:0007669"/>
    <property type="project" value="InterPro"/>
</dbReference>
<accession>A0A839JXE9</accession>
<dbReference type="PANTHER" id="PTHR43280">
    <property type="entry name" value="ARAC-FAMILY TRANSCRIPTIONAL REGULATOR"/>
    <property type="match status" value="1"/>
</dbReference>
<keyword evidence="1" id="KW-0805">Transcription regulation</keyword>
<dbReference type="RefSeq" id="WP_228352080.1">
    <property type="nucleotide sequence ID" value="NZ_JACEGA010000001.1"/>
</dbReference>
<dbReference type="Gene3D" id="1.10.10.60">
    <property type="entry name" value="Homeodomain-like"/>
    <property type="match status" value="2"/>
</dbReference>
<dbReference type="AlphaFoldDB" id="A0A839JXE9"/>
<reference evidence="5 6" key="1">
    <citation type="submission" date="2020-07" db="EMBL/GenBank/DDBJ databases">
        <title>Characterization and genome sequencing of isolate MD1, a novel member within the family Lachnospiraceae.</title>
        <authorList>
            <person name="Rettenmaier R."/>
            <person name="Di Bello L."/>
            <person name="Zinser C."/>
            <person name="Scheitz K."/>
            <person name="Liebl W."/>
            <person name="Zverlov V."/>
        </authorList>
    </citation>
    <scope>NUCLEOTIDE SEQUENCE [LARGE SCALE GENOMIC DNA]</scope>
    <source>
        <strain evidence="5 6">MD1</strain>
    </source>
</reference>
<evidence type="ECO:0000313" key="6">
    <source>
        <dbReference type="Proteomes" id="UP000574276"/>
    </source>
</evidence>
<keyword evidence="2" id="KW-0238">DNA-binding</keyword>
<dbReference type="InterPro" id="IPR018062">
    <property type="entry name" value="HTH_AraC-typ_CS"/>
</dbReference>
<dbReference type="Gene3D" id="2.60.120.10">
    <property type="entry name" value="Jelly Rolls"/>
    <property type="match status" value="1"/>
</dbReference>
<dbReference type="Proteomes" id="UP000574276">
    <property type="component" value="Unassembled WGS sequence"/>
</dbReference>
<evidence type="ECO:0000256" key="3">
    <source>
        <dbReference type="ARBA" id="ARBA00023163"/>
    </source>
</evidence>
<evidence type="ECO:0000256" key="2">
    <source>
        <dbReference type="ARBA" id="ARBA00023125"/>
    </source>
</evidence>
<keyword evidence="3" id="KW-0804">Transcription</keyword>
<dbReference type="Pfam" id="PF12833">
    <property type="entry name" value="HTH_18"/>
    <property type="match status" value="1"/>
</dbReference>
<name>A0A839JXE9_9FIRM</name>